<evidence type="ECO:0008006" key="6">
    <source>
        <dbReference type="Google" id="ProtNLM"/>
    </source>
</evidence>
<evidence type="ECO:0000313" key="4">
    <source>
        <dbReference type="EMBL" id="QDK20745.1"/>
    </source>
</evidence>
<keyword evidence="1" id="KW-0963">Cytoplasm</keyword>
<protein>
    <recommendedName>
        <fullName evidence="6">Anti-adapter protein IraP</fullName>
    </recommendedName>
</protein>
<dbReference type="Proteomes" id="UP000317812">
    <property type="component" value="Chromosome"/>
</dbReference>
<dbReference type="AlphaFoldDB" id="A0AAP9DDC4"/>
<evidence type="ECO:0000313" key="5">
    <source>
        <dbReference type="Proteomes" id="UP000317812"/>
    </source>
</evidence>
<gene>
    <name evidence="4" type="ORF">ES815_21485</name>
</gene>
<organism evidence="4 5">
    <name type="scientific">Leclercia adecarboxylata</name>
    <dbReference type="NCBI Taxonomy" id="83655"/>
    <lineage>
        <taxon>Bacteria</taxon>
        <taxon>Pseudomonadati</taxon>
        <taxon>Pseudomonadota</taxon>
        <taxon>Gammaproteobacteria</taxon>
        <taxon>Enterobacterales</taxon>
        <taxon>Enterobacteriaceae</taxon>
        <taxon>Leclercia</taxon>
    </lineage>
</organism>
<dbReference type="EMBL" id="CP035382">
    <property type="protein sequence ID" value="QDK20745.1"/>
    <property type="molecule type" value="Genomic_DNA"/>
</dbReference>
<keyword evidence="3" id="KW-0175">Coiled coil</keyword>
<dbReference type="Pfam" id="PF10796">
    <property type="entry name" value="Anti-adapt_IraP"/>
    <property type="match status" value="1"/>
</dbReference>
<evidence type="ECO:0000256" key="3">
    <source>
        <dbReference type="ARBA" id="ARBA00023054"/>
    </source>
</evidence>
<proteinExistence type="predicted"/>
<reference evidence="4 5" key="1">
    <citation type="submission" date="2019-01" db="EMBL/GenBank/DDBJ databases">
        <title>Florfenicol resistance in Enterobacteriaceae and whole-genome sequence analysis of florfenicol-resistant Leclercia adecarboxylata strain R25.</title>
        <authorList>
            <person name="Bao Q."/>
            <person name="Ying Y."/>
        </authorList>
    </citation>
    <scope>NUCLEOTIDE SEQUENCE [LARGE SCALE GENOMIC DNA]</scope>
    <source>
        <strain evidence="4 5">R25</strain>
    </source>
</reference>
<evidence type="ECO:0000256" key="1">
    <source>
        <dbReference type="ARBA" id="ARBA00022490"/>
    </source>
</evidence>
<sequence length="102" mass="11748">MKMKALLAELVDIIAEQHESEKEVIIQTEALNLVVAALLMRLDDSVRMQLKNEIDESFASQHGCCPTYTDETHILQRAVEELFNFHMRPSLGRRRIQSINQP</sequence>
<name>A0AAP9DDC4_9ENTR</name>
<dbReference type="GO" id="GO:0005737">
    <property type="term" value="C:cytoplasm"/>
    <property type="evidence" value="ECO:0007669"/>
    <property type="project" value="InterPro"/>
</dbReference>
<accession>A0AAP9DDC4</accession>
<dbReference type="InterPro" id="IPR019732">
    <property type="entry name" value="SigmaS_Anti-adapt_IraP"/>
</dbReference>
<evidence type="ECO:0000256" key="2">
    <source>
        <dbReference type="ARBA" id="ARBA00023016"/>
    </source>
</evidence>
<keyword evidence="2" id="KW-0346">Stress response</keyword>